<dbReference type="AlphaFoldDB" id="U7D487"/>
<evidence type="ECO:0000256" key="1">
    <source>
        <dbReference type="ARBA" id="ARBA00023118"/>
    </source>
</evidence>
<dbReference type="NCBIfam" id="TIGR01894">
    <property type="entry name" value="cas_TM1795_cmr1"/>
    <property type="match status" value="1"/>
</dbReference>
<dbReference type="RefSeq" id="WP_022637740.1">
    <property type="nucleotide sequence ID" value="NZ_ASJR01000033.1"/>
</dbReference>
<organism evidence="3 4">
    <name type="scientific">Chitinivibrio alkaliphilus ACht1</name>
    <dbReference type="NCBI Taxonomy" id="1313304"/>
    <lineage>
        <taxon>Bacteria</taxon>
        <taxon>Pseudomonadati</taxon>
        <taxon>Fibrobacterota</taxon>
        <taxon>Chitinivibrionia</taxon>
        <taxon>Chitinivibrionales</taxon>
        <taxon>Chitinivibrionaceae</taxon>
        <taxon>Chitinivibrio</taxon>
    </lineage>
</organism>
<dbReference type="Proteomes" id="UP000017148">
    <property type="component" value="Unassembled WGS sequence"/>
</dbReference>
<evidence type="ECO:0000313" key="4">
    <source>
        <dbReference type="Proteomes" id="UP000017148"/>
    </source>
</evidence>
<sequence>MTKIDVSRFVERERITVDVEVLTPMFLGGADGNAELRPAPFKAALRYWWRVLYGGNNLKEIEEKIFGCTDYASSFSMVVTGSVKPKRGKPANGTKFKVTSKSKGNTFFIDIIDYLCFGICEKNNYKYTHIPINTPFTLILSNLKEDYKEEITNSLKALLRYGGVGGRARNGMGSLYSSFANDFDITKFFKGKIKNLLLQIKKRRFSKEQPFIINLLKHFLK</sequence>
<name>U7D487_9BACT</name>
<dbReference type="STRING" id="1313304.CALK_2387"/>
<dbReference type="InterPro" id="IPR005537">
    <property type="entry name" value="RAMP_III_fam"/>
</dbReference>
<dbReference type="OrthoDB" id="190500at2"/>
<dbReference type="EMBL" id="ASJR01000033">
    <property type="protein sequence ID" value="ERP30778.1"/>
    <property type="molecule type" value="Genomic_DNA"/>
</dbReference>
<accession>U7D487</accession>
<gene>
    <name evidence="3" type="ORF">CALK_2387</name>
</gene>
<feature type="domain" description="CRISPR type III-associated protein" evidence="2">
    <location>
        <begin position="19"/>
        <end position="175"/>
    </location>
</feature>
<proteinExistence type="predicted"/>
<keyword evidence="1" id="KW-0051">Antiviral defense</keyword>
<dbReference type="eggNOG" id="COG1367">
    <property type="taxonomic scope" value="Bacteria"/>
</dbReference>
<evidence type="ECO:0000259" key="2">
    <source>
        <dbReference type="Pfam" id="PF03787"/>
    </source>
</evidence>
<evidence type="ECO:0000313" key="3">
    <source>
        <dbReference type="EMBL" id="ERP30778.1"/>
    </source>
</evidence>
<comment type="caution">
    <text evidence="3">The sequence shown here is derived from an EMBL/GenBank/DDBJ whole genome shotgun (WGS) entry which is preliminary data.</text>
</comment>
<protein>
    <submittedName>
        <fullName evidence="3">CRISPR system related protein, RAMP superfamily</fullName>
    </submittedName>
</protein>
<reference evidence="3 4" key="1">
    <citation type="journal article" date="2013" name="Environ. Microbiol.">
        <title>Genome analysis of Chitinivibrio alkaliphilus gen. nov., sp. nov., a novel extremely haloalkaliphilic anaerobic chitinolytic bacterium from the candidate phylum Termite Group 3.</title>
        <authorList>
            <person name="Sorokin D.Y."/>
            <person name="Gumerov V.M."/>
            <person name="Rakitin A.L."/>
            <person name="Beletsky A.V."/>
            <person name="Damste J.S."/>
            <person name="Muyzer G."/>
            <person name="Mardanov A.V."/>
            <person name="Ravin N.V."/>
        </authorList>
    </citation>
    <scope>NUCLEOTIDE SEQUENCE [LARGE SCALE GENOMIC DNA]</scope>
    <source>
        <strain evidence="3 4">ACht1</strain>
    </source>
</reference>
<keyword evidence="4" id="KW-1185">Reference proteome</keyword>
<dbReference type="GO" id="GO:0051607">
    <property type="term" value="P:defense response to virus"/>
    <property type="evidence" value="ECO:0007669"/>
    <property type="project" value="UniProtKB-KW"/>
</dbReference>
<dbReference type="Pfam" id="PF03787">
    <property type="entry name" value="RAMPs"/>
    <property type="match status" value="1"/>
</dbReference>
<dbReference type="InterPro" id="IPR007522">
    <property type="entry name" value="CRISPR-assoc_prot_TM1795"/>
</dbReference>